<keyword evidence="1" id="KW-1133">Transmembrane helix</keyword>
<protein>
    <submittedName>
        <fullName evidence="2">Uncharacterized protein</fullName>
    </submittedName>
</protein>
<dbReference type="EMBL" id="GGEC01073385">
    <property type="protein sequence ID" value="MBX53869.1"/>
    <property type="molecule type" value="Transcribed_RNA"/>
</dbReference>
<evidence type="ECO:0000313" key="2">
    <source>
        <dbReference type="EMBL" id="MBX53869.1"/>
    </source>
</evidence>
<feature type="transmembrane region" description="Helical" evidence="1">
    <location>
        <begin position="20"/>
        <end position="44"/>
    </location>
</feature>
<reference evidence="2" key="1">
    <citation type="submission" date="2018-02" db="EMBL/GenBank/DDBJ databases">
        <title>Rhizophora mucronata_Transcriptome.</title>
        <authorList>
            <person name="Meera S.P."/>
            <person name="Sreeshan A."/>
            <person name="Augustine A."/>
        </authorList>
    </citation>
    <scope>NUCLEOTIDE SEQUENCE</scope>
    <source>
        <tissue evidence="2">Leaf</tissue>
    </source>
</reference>
<evidence type="ECO:0000256" key="1">
    <source>
        <dbReference type="SAM" id="Phobius"/>
    </source>
</evidence>
<name>A0A2P2PGT0_RHIMU</name>
<sequence>MTMFVFLWGKLALFSFSALFNFFFLCLLFWGSGRGFFSLILFFWMESFLMQC</sequence>
<keyword evidence="1" id="KW-0472">Membrane</keyword>
<dbReference type="AlphaFoldDB" id="A0A2P2PGT0"/>
<accession>A0A2P2PGT0</accession>
<organism evidence="2">
    <name type="scientific">Rhizophora mucronata</name>
    <name type="common">Asiatic mangrove</name>
    <dbReference type="NCBI Taxonomy" id="61149"/>
    <lineage>
        <taxon>Eukaryota</taxon>
        <taxon>Viridiplantae</taxon>
        <taxon>Streptophyta</taxon>
        <taxon>Embryophyta</taxon>
        <taxon>Tracheophyta</taxon>
        <taxon>Spermatophyta</taxon>
        <taxon>Magnoliopsida</taxon>
        <taxon>eudicotyledons</taxon>
        <taxon>Gunneridae</taxon>
        <taxon>Pentapetalae</taxon>
        <taxon>rosids</taxon>
        <taxon>fabids</taxon>
        <taxon>Malpighiales</taxon>
        <taxon>Rhizophoraceae</taxon>
        <taxon>Rhizophora</taxon>
    </lineage>
</organism>
<keyword evidence="1" id="KW-0812">Transmembrane</keyword>
<proteinExistence type="predicted"/>